<dbReference type="Proteomes" id="UP001285441">
    <property type="component" value="Unassembled WGS sequence"/>
</dbReference>
<organism evidence="1 2">
    <name type="scientific">Podospora didyma</name>
    <dbReference type="NCBI Taxonomy" id="330526"/>
    <lineage>
        <taxon>Eukaryota</taxon>
        <taxon>Fungi</taxon>
        <taxon>Dikarya</taxon>
        <taxon>Ascomycota</taxon>
        <taxon>Pezizomycotina</taxon>
        <taxon>Sordariomycetes</taxon>
        <taxon>Sordariomycetidae</taxon>
        <taxon>Sordariales</taxon>
        <taxon>Podosporaceae</taxon>
        <taxon>Podospora</taxon>
    </lineage>
</organism>
<sequence length="272" mass="30042">MAKGLGARGVDDQALSSWNKVQIHMARGLWDWDCGFRNKVGQYGRLVACTTCRALGRFITNIFEATPSLLQVNRTHRLSPRKSNLGIVEFESAESKIFNGPFRFRVLVASSCLIALSIPPSADCPHLPSSTHNQNHDHKFNSSCLTPPLALLRESSILDKGDTTSRRSSAIGVVEHCAPSLLQVPGSTTNQIALPKTAWRLRYRRHHDLAAVTWPARGAQLSGLGLFVPSPQIRRSALVGFLTRPAFGYWKLDFCPDSQSSFIGRLEPSRPN</sequence>
<protein>
    <submittedName>
        <fullName evidence="1">Uncharacterized protein</fullName>
    </submittedName>
</protein>
<evidence type="ECO:0000313" key="2">
    <source>
        <dbReference type="Proteomes" id="UP001285441"/>
    </source>
</evidence>
<dbReference type="AlphaFoldDB" id="A0AAE0P3T8"/>
<comment type="caution">
    <text evidence="1">The sequence shown here is derived from an EMBL/GenBank/DDBJ whole genome shotgun (WGS) entry which is preliminary data.</text>
</comment>
<reference evidence="1" key="2">
    <citation type="submission" date="2023-06" db="EMBL/GenBank/DDBJ databases">
        <authorList>
            <consortium name="Lawrence Berkeley National Laboratory"/>
            <person name="Haridas S."/>
            <person name="Hensen N."/>
            <person name="Bonometti L."/>
            <person name="Westerberg I."/>
            <person name="Brannstrom I.O."/>
            <person name="Guillou S."/>
            <person name="Cros-Aarteil S."/>
            <person name="Calhoun S."/>
            <person name="Kuo A."/>
            <person name="Mondo S."/>
            <person name="Pangilinan J."/>
            <person name="Riley R."/>
            <person name="LaButti K."/>
            <person name="Andreopoulos B."/>
            <person name="Lipzen A."/>
            <person name="Chen C."/>
            <person name="Yanf M."/>
            <person name="Daum C."/>
            <person name="Ng V."/>
            <person name="Clum A."/>
            <person name="Steindorff A."/>
            <person name="Ohm R."/>
            <person name="Martin F."/>
            <person name="Silar P."/>
            <person name="Natvig D."/>
            <person name="Lalanne C."/>
            <person name="Gautier V."/>
            <person name="Ament-velasquez S.L."/>
            <person name="Kruys A."/>
            <person name="Hutchinson M.I."/>
            <person name="Powell A.J."/>
            <person name="Barry K."/>
            <person name="Miller A.N."/>
            <person name="Grigoriev I.V."/>
            <person name="Debuchy R."/>
            <person name="Gladieux P."/>
            <person name="Thoren M.H."/>
            <person name="Johannesson H."/>
        </authorList>
    </citation>
    <scope>NUCLEOTIDE SEQUENCE</scope>
    <source>
        <strain evidence="1">CBS 232.78</strain>
    </source>
</reference>
<gene>
    <name evidence="1" type="ORF">B0H63DRAFT_530509</name>
</gene>
<name>A0AAE0P3T8_9PEZI</name>
<reference evidence="1" key="1">
    <citation type="journal article" date="2023" name="Mol. Phylogenet. Evol.">
        <title>Genome-scale phylogeny and comparative genomics of the fungal order Sordariales.</title>
        <authorList>
            <person name="Hensen N."/>
            <person name="Bonometti L."/>
            <person name="Westerberg I."/>
            <person name="Brannstrom I.O."/>
            <person name="Guillou S."/>
            <person name="Cros-Aarteil S."/>
            <person name="Calhoun S."/>
            <person name="Haridas S."/>
            <person name="Kuo A."/>
            <person name="Mondo S."/>
            <person name="Pangilinan J."/>
            <person name="Riley R."/>
            <person name="LaButti K."/>
            <person name="Andreopoulos B."/>
            <person name="Lipzen A."/>
            <person name="Chen C."/>
            <person name="Yan M."/>
            <person name="Daum C."/>
            <person name="Ng V."/>
            <person name="Clum A."/>
            <person name="Steindorff A."/>
            <person name="Ohm R.A."/>
            <person name="Martin F."/>
            <person name="Silar P."/>
            <person name="Natvig D.O."/>
            <person name="Lalanne C."/>
            <person name="Gautier V."/>
            <person name="Ament-Velasquez S.L."/>
            <person name="Kruys A."/>
            <person name="Hutchinson M.I."/>
            <person name="Powell A.J."/>
            <person name="Barry K."/>
            <person name="Miller A.N."/>
            <person name="Grigoriev I.V."/>
            <person name="Debuchy R."/>
            <person name="Gladieux P."/>
            <person name="Hiltunen Thoren M."/>
            <person name="Johannesson H."/>
        </authorList>
    </citation>
    <scope>NUCLEOTIDE SEQUENCE</scope>
    <source>
        <strain evidence="1">CBS 232.78</strain>
    </source>
</reference>
<accession>A0AAE0P3T8</accession>
<proteinExistence type="predicted"/>
<keyword evidence="2" id="KW-1185">Reference proteome</keyword>
<dbReference type="EMBL" id="JAULSW010000001">
    <property type="protein sequence ID" value="KAK3392943.1"/>
    <property type="molecule type" value="Genomic_DNA"/>
</dbReference>
<evidence type="ECO:0000313" key="1">
    <source>
        <dbReference type="EMBL" id="KAK3392943.1"/>
    </source>
</evidence>